<accession>A0A5S5C5H0</accession>
<proteinExistence type="predicted"/>
<dbReference type="RefSeq" id="WP_187434310.1">
    <property type="nucleotide sequence ID" value="NZ_VNHS01000007.1"/>
</dbReference>
<evidence type="ECO:0000313" key="2">
    <source>
        <dbReference type="EMBL" id="TYP73213.1"/>
    </source>
</evidence>
<dbReference type="InterPro" id="IPR000182">
    <property type="entry name" value="GNAT_dom"/>
</dbReference>
<evidence type="ECO:0000259" key="1">
    <source>
        <dbReference type="PROSITE" id="PS51186"/>
    </source>
</evidence>
<reference evidence="2 3" key="1">
    <citation type="submission" date="2019-07" db="EMBL/GenBank/DDBJ databases">
        <title>Genomic Encyclopedia of Type Strains, Phase III (KMG-III): the genomes of soil and plant-associated and newly described type strains.</title>
        <authorList>
            <person name="Whitman W."/>
        </authorList>
    </citation>
    <scope>NUCLEOTIDE SEQUENCE [LARGE SCALE GENOMIC DNA]</scope>
    <source>
        <strain evidence="2 3">BL24</strain>
    </source>
</reference>
<dbReference type="PROSITE" id="PS51186">
    <property type="entry name" value="GNAT"/>
    <property type="match status" value="1"/>
</dbReference>
<dbReference type="GO" id="GO:0016747">
    <property type="term" value="F:acyltransferase activity, transferring groups other than amino-acyl groups"/>
    <property type="evidence" value="ECO:0007669"/>
    <property type="project" value="InterPro"/>
</dbReference>
<dbReference type="InterPro" id="IPR040579">
    <property type="entry name" value="Acetyltransf_19"/>
</dbReference>
<dbReference type="CDD" id="cd04301">
    <property type="entry name" value="NAT_SF"/>
    <property type="match status" value="1"/>
</dbReference>
<dbReference type="Pfam" id="PF00583">
    <property type="entry name" value="Acetyltransf_1"/>
    <property type="match status" value="1"/>
</dbReference>
<dbReference type="InterPro" id="IPR016181">
    <property type="entry name" value="Acyl_CoA_acyltransferase"/>
</dbReference>
<dbReference type="Gene3D" id="3.40.630.30">
    <property type="match status" value="1"/>
</dbReference>
<dbReference type="Proteomes" id="UP000323257">
    <property type="component" value="Unassembled WGS sequence"/>
</dbReference>
<protein>
    <submittedName>
        <fullName evidence="2">Acetyltransferase (GNAT) family protein</fullName>
    </submittedName>
</protein>
<keyword evidence="2" id="KW-0808">Transferase</keyword>
<feature type="domain" description="N-acetyltransferase" evidence="1">
    <location>
        <begin position="134"/>
        <end position="264"/>
    </location>
</feature>
<gene>
    <name evidence="2" type="ORF">BCM02_107197</name>
</gene>
<keyword evidence="3" id="KW-1185">Reference proteome</keyword>
<evidence type="ECO:0000313" key="3">
    <source>
        <dbReference type="Proteomes" id="UP000323257"/>
    </source>
</evidence>
<dbReference type="EMBL" id="VNHS01000007">
    <property type="protein sequence ID" value="TYP73213.1"/>
    <property type="molecule type" value="Genomic_DNA"/>
</dbReference>
<sequence length="264" mass="29424">MMQAIACKLEEARMLLDEWIGGLASPFDSFLESYIRDSAFYLLQTGEGEQAGYYAIHDQERLTQFYMRPAYLMHAQRVFGDVLERHAIASLFVQTSDELLLSLALDRDLTIHKQAYFFQDAGAAIEGEGLAEGATFRQAVLTDADAMRQVGGDFLDAYERRIENGELFAYERDGMLLGIGIVEKSGLLEGAASIGMFANEAYRRQGIGRTVITELMRWCRANGIRPLSGCWYYNEASKRTLERAGMATKTRLLHVEVGGGATGD</sequence>
<organism evidence="2 3">
    <name type="scientific">Paenibacillus methanolicus</name>
    <dbReference type="NCBI Taxonomy" id="582686"/>
    <lineage>
        <taxon>Bacteria</taxon>
        <taxon>Bacillati</taxon>
        <taxon>Bacillota</taxon>
        <taxon>Bacilli</taxon>
        <taxon>Bacillales</taxon>
        <taxon>Paenibacillaceae</taxon>
        <taxon>Paenibacillus</taxon>
    </lineage>
</organism>
<name>A0A5S5C5H0_9BACL</name>
<dbReference type="AlphaFoldDB" id="A0A5S5C5H0"/>
<dbReference type="Pfam" id="PF18015">
    <property type="entry name" value="Acetyltransf_19"/>
    <property type="match status" value="1"/>
</dbReference>
<dbReference type="SUPFAM" id="SSF55729">
    <property type="entry name" value="Acyl-CoA N-acyltransferases (Nat)"/>
    <property type="match status" value="1"/>
</dbReference>
<dbReference type="Gene3D" id="3.40.630.80">
    <property type="match status" value="1"/>
</dbReference>
<comment type="caution">
    <text evidence="2">The sequence shown here is derived from an EMBL/GenBank/DDBJ whole genome shotgun (WGS) entry which is preliminary data.</text>
</comment>